<feature type="transmembrane region" description="Helical" evidence="1">
    <location>
        <begin position="207"/>
        <end position="225"/>
    </location>
</feature>
<proteinExistence type="predicted"/>
<keyword evidence="1" id="KW-0812">Transmembrane</keyword>
<feature type="transmembrane region" description="Helical" evidence="1">
    <location>
        <begin position="155"/>
        <end position="186"/>
    </location>
</feature>
<feature type="transmembrane region" description="Helical" evidence="1">
    <location>
        <begin position="116"/>
        <end position="135"/>
    </location>
</feature>
<dbReference type="EMBL" id="LBOZ01000001">
    <property type="protein sequence ID" value="KKP48302.1"/>
    <property type="molecule type" value="Genomic_DNA"/>
</dbReference>
<dbReference type="AlphaFoldDB" id="A0A0G0CY40"/>
<name>A0A0G0CY40_9BACT</name>
<reference evidence="2 3" key="1">
    <citation type="journal article" date="2015" name="Nature">
        <title>rRNA introns, odd ribosomes, and small enigmatic genomes across a large radiation of phyla.</title>
        <authorList>
            <person name="Brown C.T."/>
            <person name="Hug L.A."/>
            <person name="Thomas B.C."/>
            <person name="Sharon I."/>
            <person name="Castelle C.J."/>
            <person name="Singh A."/>
            <person name="Wilkins M.J."/>
            <person name="Williams K.H."/>
            <person name="Banfield J.F."/>
        </authorList>
    </citation>
    <scope>NUCLEOTIDE SEQUENCE [LARGE SCALE GENOMIC DNA]</scope>
</reference>
<evidence type="ECO:0000313" key="2">
    <source>
        <dbReference type="EMBL" id="KKP48302.1"/>
    </source>
</evidence>
<keyword evidence="1" id="KW-1133">Transmembrane helix</keyword>
<evidence type="ECO:0000256" key="1">
    <source>
        <dbReference type="SAM" id="Phobius"/>
    </source>
</evidence>
<accession>A0A0G0CY40</accession>
<organism evidence="2 3">
    <name type="scientific">Candidatus Woesebacteria bacterium GW2011_GWA2_33_28</name>
    <dbReference type="NCBI Taxonomy" id="1618561"/>
    <lineage>
        <taxon>Bacteria</taxon>
        <taxon>Candidatus Woeseibacteriota</taxon>
    </lineage>
</organism>
<feature type="transmembrane region" description="Helical" evidence="1">
    <location>
        <begin position="78"/>
        <end position="104"/>
    </location>
</feature>
<sequence>MHFLLPSAVLLGLGAGFKIFPLLFIIPLVLVKTDWWERFKILFTSGITYLVFSFPFILSEGFRRTAMLAGQTTKSFYAQIPISGGESVILFLVATIFIYLIFLYHKTYIESLWQNLFIIILTFFIFTHFHPQWFLWTMPFFVLDLVYTKFKHWPLFVGLLMTYVGMISFFDSGLSVGLFSAVNPALYNLPGFWKMMGTSLDINMARSLLHSVFVGISAYYIYYYFPRKENEP</sequence>
<feature type="transmembrane region" description="Helical" evidence="1">
    <location>
        <begin position="6"/>
        <end position="29"/>
    </location>
</feature>
<dbReference type="Proteomes" id="UP000033995">
    <property type="component" value="Unassembled WGS sequence"/>
</dbReference>
<comment type="caution">
    <text evidence="2">The sequence shown here is derived from an EMBL/GenBank/DDBJ whole genome shotgun (WGS) entry which is preliminary data.</text>
</comment>
<keyword evidence="1" id="KW-0472">Membrane</keyword>
<feature type="transmembrane region" description="Helical" evidence="1">
    <location>
        <begin position="41"/>
        <end position="58"/>
    </location>
</feature>
<protein>
    <recommendedName>
        <fullName evidence="4">DUF2029 domain-containing protein</fullName>
    </recommendedName>
</protein>
<gene>
    <name evidence="2" type="ORF">UR38_C0001G0098</name>
</gene>
<evidence type="ECO:0008006" key="4">
    <source>
        <dbReference type="Google" id="ProtNLM"/>
    </source>
</evidence>
<evidence type="ECO:0000313" key="3">
    <source>
        <dbReference type="Proteomes" id="UP000033995"/>
    </source>
</evidence>